<reference evidence="2 3" key="1">
    <citation type="submission" date="2019-01" db="EMBL/GenBank/DDBJ databases">
        <title>Draft genome sequences of three monokaryotic isolates of the white-rot basidiomycete fungus Dichomitus squalens.</title>
        <authorList>
            <consortium name="DOE Joint Genome Institute"/>
            <person name="Lopez S.C."/>
            <person name="Andreopoulos B."/>
            <person name="Pangilinan J."/>
            <person name="Lipzen A."/>
            <person name="Riley R."/>
            <person name="Ahrendt S."/>
            <person name="Ng V."/>
            <person name="Barry K."/>
            <person name="Daum C."/>
            <person name="Grigoriev I.V."/>
            <person name="Hilden K.S."/>
            <person name="Makela M.R."/>
            <person name="de Vries R.P."/>
        </authorList>
    </citation>
    <scope>NUCLEOTIDE SEQUENCE [LARGE SCALE GENOMIC DNA]</scope>
    <source>
        <strain evidence="2 3">CBS 464.89</strain>
    </source>
</reference>
<organism evidence="2 3">
    <name type="scientific">Dichomitus squalens</name>
    <dbReference type="NCBI Taxonomy" id="114155"/>
    <lineage>
        <taxon>Eukaryota</taxon>
        <taxon>Fungi</taxon>
        <taxon>Dikarya</taxon>
        <taxon>Basidiomycota</taxon>
        <taxon>Agaricomycotina</taxon>
        <taxon>Agaricomycetes</taxon>
        <taxon>Polyporales</taxon>
        <taxon>Polyporaceae</taxon>
        <taxon>Dichomitus</taxon>
    </lineage>
</organism>
<dbReference type="AlphaFoldDB" id="A0A4Q9Q569"/>
<feature type="non-terminal residue" evidence="2">
    <location>
        <position position="1"/>
    </location>
</feature>
<accession>A0A4Q9Q569</accession>
<protein>
    <submittedName>
        <fullName evidence="2">Uncharacterized protein</fullName>
    </submittedName>
</protein>
<evidence type="ECO:0000313" key="3">
    <source>
        <dbReference type="Proteomes" id="UP000292082"/>
    </source>
</evidence>
<dbReference type="EMBL" id="ML145094">
    <property type="protein sequence ID" value="TBU62240.1"/>
    <property type="molecule type" value="Genomic_DNA"/>
</dbReference>
<dbReference type="Proteomes" id="UP000292082">
    <property type="component" value="Unassembled WGS sequence"/>
</dbReference>
<evidence type="ECO:0000256" key="1">
    <source>
        <dbReference type="SAM" id="MobiDB-lite"/>
    </source>
</evidence>
<evidence type="ECO:0000313" key="2">
    <source>
        <dbReference type="EMBL" id="TBU62240.1"/>
    </source>
</evidence>
<name>A0A4Q9Q569_9APHY</name>
<keyword evidence="3" id="KW-1185">Reference proteome</keyword>
<sequence length="340" mass="38804">THIVTSLQTSSLSSPLPGPTYSAIPYVEVCVRLQRMEQQYQECLRQLAELRVQFNASKSDNKPATALEGNDIRATLKRLVMESIKPTESLRPGEPLGHDEVREQKDFPHIKFFTDRDWTEWKRDNKKTTRIGEEPVRGKKMSAQGLNHTAPYVEYTNGLPAEGDYINDARKFCRTFINLARSAQYPLTRKWHETDLWLQELFYTALRKKFTLFQLCHNNAKGSIFMYYTYYETVTRKWDKTSARTVNLNDAPHTISGLSDSEESESESARVGKKSVPVKSADHVATLKRPSGDDDAPTRPQKQARAGSDDQGPGGGMYIHHVSRICVSCLRLTMWHPRHA</sequence>
<dbReference type="STRING" id="114155.A0A4Q9Q569"/>
<proteinExistence type="predicted"/>
<gene>
    <name evidence="2" type="ORF">BD310DRAFT_811020</name>
</gene>
<feature type="region of interest" description="Disordered" evidence="1">
    <location>
        <begin position="250"/>
        <end position="315"/>
    </location>
</feature>